<sequence>MSNESVKTIGGKVYYLPRIGLTANSTLHVRLQDVSLQDVVAKELAVQITPNAEKVGLNFNLTYTLADVLPGHTYAISASITGEGRLLFATTQQHRVELGVDHLKEQEVLVSLV</sequence>
<evidence type="ECO:0008006" key="3">
    <source>
        <dbReference type="Google" id="ProtNLM"/>
    </source>
</evidence>
<evidence type="ECO:0000313" key="2">
    <source>
        <dbReference type="Proteomes" id="UP000326729"/>
    </source>
</evidence>
<reference evidence="1 2" key="1">
    <citation type="submission" date="2019-09" db="EMBL/GenBank/DDBJ databases">
        <authorList>
            <person name="Chandra G."/>
            <person name="Truman W A."/>
        </authorList>
    </citation>
    <scope>NUCLEOTIDE SEQUENCE [LARGE SCALE GENOMIC DNA]</scope>
    <source>
        <strain evidence="1">PS659</strain>
    </source>
</reference>
<accession>A0A5E6WMQ2</accession>
<dbReference type="Proteomes" id="UP000326729">
    <property type="component" value="Unassembled WGS sequence"/>
</dbReference>
<protein>
    <recommendedName>
        <fullName evidence="3">Lipoprotein</fullName>
    </recommendedName>
</protein>
<dbReference type="AlphaFoldDB" id="A0A5E6WMQ2"/>
<name>A0A5E6WMQ2_PSEFL</name>
<dbReference type="PANTHER" id="PTHR38013">
    <property type="entry name" value="GLYCOPROTEIN/POLYSACCHARIDE METABOLISM"/>
    <property type="match status" value="1"/>
</dbReference>
<dbReference type="InterPro" id="IPR053196">
    <property type="entry name" value="Lipoprotein_YbaY-like"/>
</dbReference>
<dbReference type="InterPro" id="IPR039366">
    <property type="entry name" value="Pilotin"/>
</dbReference>
<evidence type="ECO:0000313" key="1">
    <source>
        <dbReference type="EMBL" id="VVN30328.1"/>
    </source>
</evidence>
<organism evidence="1 2">
    <name type="scientific">Pseudomonas fluorescens</name>
    <dbReference type="NCBI Taxonomy" id="294"/>
    <lineage>
        <taxon>Bacteria</taxon>
        <taxon>Pseudomonadati</taxon>
        <taxon>Pseudomonadota</taxon>
        <taxon>Gammaproteobacteria</taxon>
        <taxon>Pseudomonadales</taxon>
        <taxon>Pseudomonadaceae</taxon>
        <taxon>Pseudomonas</taxon>
    </lineage>
</organism>
<dbReference type="EMBL" id="CABVGY010000034">
    <property type="protein sequence ID" value="VVN30328.1"/>
    <property type="molecule type" value="Genomic_DNA"/>
</dbReference>
<proteinExistence type="predicted"/>
<dbReference type="OrthoDB" id="5348860at2"/>
<dbReference type="PANTHER" id="PTHR38013:SF1">
    <property type="entry name" value="GLYCOPROTEIN_POLYSACCHARIDE METABOLISM"/>
    <property type="match status" value="1"/>
</dbReference>
<dbReference type="Pfam" id="PF09619">
    <property type="entry name" value="YscW"/>
    <property type="match status" value="1"/>
</dbReference>
<dbReference type="RefSeq" id="WP_150718409.1">
    <property type="nucleotide sequence ID" value="NZ_CABVGY010000034.1"/>
</dbReference>
<gene>
    <name evidence="1" type="ORF">PS659_04839</name>
</gene>